<evidence type="ECO:0000313" key="1">
    <source>
        <dbReference type="EMBL" id="CEK76530.1"/>
    </source>
</evidence>
<organism evidence="1">
    <name type="scientific">Arion vulgaris</name>
    <dbReference type="NCBI Taxonomy" id="1028688"/>
    <lineage>
        <taxon>Eukaryota</taxon>
        <taxon>Metazoa</taxon>
        <taxon>Spiralia</taxon>
        <taxon>Lophotrochozoa</taxon>
        <taxon>Mollusca</taxon>
        <taxon>Gastropoda</taxon>
        <taxon>Heterobranchia</taxon>
        <taxon>Euthyneura</taxon>
        <taxon>Panpulmonata</taxon>
        <taxon>Eupulmonata</taxon>
        <taxon>Stylommatophora</taxon>
        <taxon>Helicina</taxon>
        <taxon>Arionoidea</taxon>
        <taxon>Arionidae</taxon>
        <taxon>Arion</taxon>
    </lineage>
</organism>
<accession>A0A0B7A992</accession>
<gene>
    <name evidence="1" type="primary">ORF100346</name>
</gene>
<sequence>MCKVLSCVMCRIQLLGQCRVRVHSDSVTESGDVETSFISSYQHQFIIPVGL</sequence>
<reference evidence="1" key="1">
    <citation type="submission" date="2014-12" db="EMBL/GenBank/DDBJ databases">
        <title>Insight into the proteome of Arion vulgaris.</title>
        <authorList>
            <person name="Aradska J."/>
            <person name="Bulat T."/>
            <person name="Smidak R."/>
            <person name="Sarate P."/>
            <person name="Gangsoo J."/>
            <person name="Sialana F."/>
            <person name="Bilban M."/>
            <person name="Lubec G."/>
        </authorList>
    </citation>
    <scope>NUCLEOTIDE SEQUENCE</scope>
    <source>
        <tissue evidence="1">Skin</tissue>
    </source>
</reference>
<proteinExistence type="predicted"/>
<protein>
    <submittedName>
        <fullName evidence="1">Uncharacterized protein</fullName>
    </submittedName>
</protein>
<dbReference type="AlphaFoldDB" id="A0A0B7A992"/>
<name>A0A0B7A992_9EUPU</name>
<dbReference type="EMBL" id="HACG01029665">
    <property type="protein sequence ID" value="CEK76530.1"/>
    <property type="molecule type" value="Transcribed_RNA"/>
</dbReference>